<evidence type="ECO:0008006" key="4">
    <source>
        <dbReference type="Google" id="ProtNLM"/>
    </source>
</evidence>
<reference evidence="2 3" key="1">
    <citation type="journal article" date="2019" name="PLoS Negl. Trop. Dis.">
        <title>Whole genome sequencing of Entamoeba nuttalli reveals mammalian host-related molecular signatures and a novel octapeptide-repeat surface protein.</title>
        <authorList>
            <person name="Tanaka M."/>
            <person name="Makiuchi T."/>
            <person name="Komiyama T."/>
            <person name="Shiina T."/>
            <person name="Osaki K."/>
            <person name="Tachibana H."/>
        </authorList>
    </citation>
    <scope>NUCLEOTIDE SEQUENCE [LARGE SCALE GENOMIC DNA]</scope>
    <source>
        <strain evidence="2 3">P19-061405</strain>
    </source>
</reference>
<dbReference type="Proteomes" id="UP001628156">
    <property type="component" value="Unassembled WGS sequence"/>
</dbReference>
<evidence type="ECO:0000256" key="1">
    <source>
        <dbReference type="SAM" id="MobiDB-lite"/>
    </source>
</evidence>
<protein>
    <recommendedName>
        <fullName evidence="4">Myb-like domain-containing protein</fullName>
    </recommendedName>
</protein>
<feature type="region of interest" description="Disordered" evidence="1">
    <location>
        <begin position="104"/>
        <end position="191"/>
    </location>
</feature>
<gene>
    <name evidence="2" type="ORF">ENUP19_0275G0007</name>
</gene>
<feature type="compositionally biased region" description="Basic and acidic residues" evidence="1">
    <location>
        <begin position="121"/>
        <end position="142"/>
    </location>
</feature>
<feature type="compositionally biased region" description="Low complexity" evidence="1">
    <location>
        <begin position="1"/>
        <end position="24"/>
    </location>
</feature>
<feature type="compositionally biased region" description="Polar residues" evidence="1">
    <location>
        <begin position="225"/>
        <end position="234"/>
    </location>
</feature>
<accession>A0ABQ0DTD9</accession>
<feature type="region of interest" description="Disordered" evidence="1">
    <location>
        <begin position="1"/>
        <end position="25"/>
    </location>
</feature>
<dbReference type="PANTHER" id="PTHR14000:SF1">
    <property type="entry name" value="HISTONE H2A DEUBIQUITINASE (DUF3755)"/>
    <property type="match status" value="1"/>
</dbReference>
<sequence length="363" mass="41076">MSNPHSIIPRPRSSPSQDDSPTPNIAEYIKSIPSWSPEEQIILEDNMKRYPASQNAEFKRLTLLMTNLPNKRLRDVSLRVKYMKAKEKQDISWESFLHSSFGQQRVEVSPSHSIKSPRATSTDREEEPKRERRTPLRIKRDDEDLSVSSNSNQVSSVGSSTLNGREKDGNSMSISSNVTPTPLVSNPPPVLQSQVPIAPQLRVQFPNNILTQCGPSPYTRPPVYSQGTYSSSSLGRAPPIMYQTRDRGYTQDDQICEQLIADNERCLEIITNTVLQKRSDFGDTTTVFNSNVNKLLQLTGTMTANLPLFYFAPTNINIPKFKKVNLPPQDPSVRPPQQYGLDFQIQKQTPREISIDSRRTELM</sequence>
<evidence type="ECO:0000313" key="3">
    <source>
        <dbReference type="Proteomes" id="UP001628156"/>
    </source>
</evidence>
<feature type="compositionally biased region" description="Polar residues" evidence="1">
    <location>
        <begin position="110"/>
        <end position="120"/>
    </location>
</feature>
<feature type="compositionally biased region" description="Low complexity" evidence="1">
    <location>
        <begin position="146"/>
        <end position="160"/>
    </location>
</feature>
<name>A0ABQ0DTD9_9EUKA</name>
<evidence type="ECO:0000313" key="2">
    <source>
        <dbReference type="EMBL" id="GAB1226111.1"/>
    </source>
</evidence>
<feature type="compositionally biased region" description="Polar residues" evidence="1">
    <location>
        <begin position="170"/>
        <end position="184"/>
    </location>
</feature>
<dbReference type="PANTHER" id="PTHR14000">
    <property type="entry name" value="FINGER CCCH DOMAIN PROTEIN, PUTATIVE (DUF3755)-RELATED"/>
    <property type="match status" value="1"/>
</dbReference>
<comment type="caution">
    <text evidence="2">The sequence shown here is derived from an EMBL/GenBank/DDBJ whole genome shotgun (WGS) entry which is preliminary data.</text>
</comment>
<organism evidence="2 3">
    <name type="scientific">Entamoeba nuttalli</name>
    <dbReference type="NCBI Taxonomy" id="412467"/>
    <lineage>
        <taxon>Eukaryota</taxon>
        <taxon>Amoebozoa</taxon>
        <taxon>Evosea</taxon>
        <taxon>Archamoebae</taxon>
        <taxon>Mastigamoebida</taxon>
        <taxon>Entamoebidae</taxon>
        <taxon>Entamoeba</taxon>
    </lineage>
</organism>
<keyword evidence="3" id="KW-1185">Reference proteome</keyword>
<dbReference type="EMBL" id="BAAFRS010000275">
    <property type="protein sequence ID" value="GAB1226111.1"/>
    <property type="molecule type" value="Genomic_DNA"/>
</dbReference>
<feature type="region of interest" description="Disordered" evidence="1">
    <location>
        <begin position="212"/>
        <end position="239"/>
    </location>
</feature>
<proteinExistence type="predicted"/>